<dbReference type="RefSeq" id="WP_067502450.1">
    <property type="nucleotide sequence ID" value="NZ_QNRE01000002.1"/>
</dbReference>
<dbReference type="STRING" id="1210090.GCA_001613185_00453"/>
<dbReference type="EMBL" id="QNRE01000002">
    <property type="protein sequence ID" value="RBO93752.1"/>
    <property type="molecule type" value="Genomic_DNA"/>
</dbReference>
<accession>A0A366DUI8</accession>
<gene>
    <name evidence="4" type="ORF">DFR74_102169</name>
</gene>
<dbReference type="Proteomes" id="UP000252586">
    <property type="component" value="Unassembled WGS sequence"/>
</dbReference>
<dbReference type="SUPFAM" id="SSF52540">
    <property type="entry name" value="P-loop containing nucleoside triphosphate hydrolases"/>
    <property type="match status" value="1"/>
</dbReference>
<name>A0A366DUI8_9NOCA</name>
<dbReference type="AlphaFoldDB" id="A0A366DUI8"/>
<evidence type="ECO:0000313" key="4">
    <source>
        <dbReference type="EMBL" id="RBO93752.1"/>
    </source>
</evidence>
<proteinExistence type="predicted"/>
<organism evidence="4 5">
    <name type="scientific">Nocardia puris</name>
    <dbReference type="NCBI Taxonomy" id="208602"/>
    <lineage>
        <taxon>Bacteria</taxon>
        <taxon>Bacillati</taxon>
        <taxon>Actinomycetota</taxon>
        <taxon>Actinomycetes</taxon>
        <taxon>Mycobacteriales</taxon>
        <taxon>Nocardiaceae</taxon>
        <taxon>Nocardia</taxon>
    </lineage>
</organism>
<evidence type="ECO:0000256" key="1">
    <source>
        <dbReference type="ARBA" id="ARBA00022741"/>
    </source>
</evidence>
<evidence type="ECO:0000313" key="5">
    <source>
        <dbReference type="Proteomes" id="UP000252586"/>
    </source>
</evidence>
<keyword evidence="5" id="KW-1185">Reference proteome</keyword>
<keyword evidence="2" id="KW-0067">ATP-binding</keyword>
<feature type="domain" description="Orc1-like AAA ATPase" evidence="3">
    <location>
        <begin position="6"/>
        <end position="164"/>
    </location>
</feature>
<keyword evidence="1" id="KW-0547">Nucleotide-binding</keyword>
<dbReference type="OrthoDB" id="134712at2"/>
<evidence type="ECO:0000256" key="2">
    <source>
        <dbReference type="ARBA" id="ARBA00022840"/>
    </source>
</evidence>
<dbReference type="InterPro" id="IPR027417">
    <property type="entry name" value="P-loop_NTPase"/>
</dbReference>
<sequence length="1061" mass="112376">MPAHSLIGRDHPAALLRERLRRTVSSHGGVTLVSGEAGIGKTALVTEVVGEFPASDALVLTATAWSGDGTPGLWPWVQILRGLRRAGWAQVDAALAHLIGETHAPTPPATPLFRLGDAVTEALLAACAERAVFVVIDDLHAADAASLALLAFVARHSWFERIAVVATVRAAEIDRPDHPSHTAFADIAATAHTIELGGLDPSDTAALIAALTGQAPPERIAATAHALTGGNPFLVDQVARLWQTGNPIDTLTPGVRHTLEARLAPLAPATVEVLTTAALLGRSFAVPALAATTDAAGRVDSSLDTSGVVGAAASGAAVVGAGANGAAASDAEVDGALAEAVRARLIVAERDGRYRFAHDLIRETLGARAGSAGSSARHAAILTALERLPRAVSGATAADLAHHADLAGDAVDPERTVRLLLDAAADACGRLAAAEVAGHYGRALALLPPERTALRDTVILGMAAAQQDAGELGAARRTFHAALDDARARGAAELFARAALGLHELGMPDPEREGRREIALMDTASGMLRAERPPADALAVRVRAAGLRVRVHTGLPFDRTEIERDSAETLALARESEDPTALTAALLARHDAVWRPGTARERLALAGELAVADPLDRDDTAVQAALLRATALLELGDPRAHAELTALAARADRSAQPRHRFVARSRTGALAMLCGRFTNARTDIDEAYALGERLGEVDRIPLWLEQRWALALFTENLSDADGFLARYRELAGDYTTVPEVITAANHGDIAGVTARLDAVEAMYTRYPAHFHAGILVAQAHAAVVVADEGLRETLRARLFPLREYWAVVAGGGVVYGPYAYWLGRVCQASGDPDGAVEHFTAAAEAAHRLRADPWRSAARHRLRLLAHRPGHSLAAREPQLDNEFRFDGSVWVLRFAGHTAHLSDAKGLRDLHTLLGHPGHDISSLELFGAPDAGVVRAATKLGADPLLDDTAKTAYRHRLDTLDAEIERALARGDDERASRLDGERAALLEQLRVAAGLGGRTRRLGDDAERARKTVSSRVRDSLRRVARVHPELAEHLRAGVALGTVCRYEPARDVAWRL</sequence>
<comment type="caution">
    <text evidence="4">The sequence shown here is derived from an EMBL/GenBank/DDBJ whole genome shotgun (WGS) entry which is preliminary data.</text>
</comment>
<evidence type="ECO:0000259" key="3">
    <source>
        <dbReference type="Pfam" id="PF13191"/>
    </source>
</evidence>
<dbReference type="GO" id="GO:0005524">
    <property type="term" value="F:ATP binding"/>
    <property type="evidence" value="ECO:0007669"/>
    <property type="project" value="UniProtKB-KW"/>
</dbReference>
<dbReference type="Pfam" id="PF13191">
    <property type="entry name" value="AAA_16"/>
    <property type="match status" value="1"/>
</dbReference>
<dbReference type="GO" id="GO:0004016">
    <property type="term" value="F:adenylate cyclase activity"/>
    <property type="evidence" value="ECO:0007669"/>
    <property type="project" value="TreeGrafter"/>
</dbReference>
<dbReference type="PANTHER" id="PTHR16305:SF28">
    <property type="entry name" value="GUANYLATE CYCLASE DOMAIN-CONTAINING PROTEIN"/>
    <property type="match status" value="1"/>
</dbReference>
<reference evidence="4 5" key="1">
    <citation type="submission" date="2018-06" db="EMBL/GenBank/DDBJ databases">
        <title>Genomic Encyclopedia of Type Strains, Phase IV (KMG-IV): sequencing the most valuable type-strain genomes for metagenomic binning, comparative biology and taxonomic classification.</title>
        <authorList>
            <person name="Goeker M."/>
        </authorList>
    </citation>
    <scope>NUCLEOTIDE SEQUENCE [LARGE SCALE GENOMIC DNA]</scope>
    <source>
        <strain evidence="4 5">DSM 44599</strain>
    </source>
</reference>
<dbReference type="InterPro" id="IPR041664">
    <property type="entry name" value="AAA_16"/>
</dbReference>
<dbReference type="PANTHER" id="PTHR16305">
    <property type="entry name" value="TESTICULAR SOLUBLE ADENYLYL CYCLASE"/>
    <property type="match status" value="1"/>
</dbReference>
<dbReference type="GO" id="GO:0005737">
    <property type="term" value="C:cytoplasm"/>
    <property type="evidence" value="ECO:0007669"/>
    <property type="project" value="TreeGrafter"/>
</dbReference>
<protein>
    <submittedName>
        <fullName evidence="4">AAA ATPase-like protein</fullName>
    </submittedName>
</protein>